<dbReference type="EMBL" id="CAJNOC010006503">
    <property type="protein sequence ID" value="CAF1079357.1"/>
    <property type="molecule type" value="Genomic_DNA"/>
</dbReference>
<sequence length="184" mass="21757">MSVSEAGSTNNSGNTPENKDTEKEFQRKNQWNTILKMTFPEVRKLAYKNDVIIQVYKNYFTKAQEVAKRSMTEIDRRQTIQVQDEELKKIIALIAETTPEEELSEKDKLMFLRAEQAQMKFKLCQNEELVKSLKNQLNNKKSVQFAKTETEEKESEKDEIKEKDEDDEDENQTRNKLNLNKDYY</sequence>
<name>A0A814MIA4_9BILA</name>
<reference evidence="2" key="1">
    <citation type="submission" date="2021-02" db="EMBL/GenBank/DDBJ databases">
        <authorList>
            <person name="Nowell W R."/>
        </authorList>
    </citation>
    <scope>NUCLEOTIDE SEQUENCE</scope>
    <source>
        <strain evidence="2">Ploen Becks lab</strain>
    </source>
</reference>
<comment type="caution">
    <text evidence="2">The sequence shown here is derived from an EMBL/GenBank/DDBJ whole genome shotgun (WGS) entry which is preliminary data.</text>
</comment>
<protein>
    <submittedName>
        <fullName evidence="2">Uncharacterized protein</fullName>
    </submittedName>
</protein>
<proteinExistence type="predicted"/>
<feature type="region of interest" description="Disordered" evidence="1">
    <location>
        <begin position="141"/>
        <end position="184"/>
    </location>
</feature>
<dbReference type="AlphaFoldDB" id="A0A814MIA4"/>
<evidence type="ECO:0000313" key="2">
    <source>
        <dbReference type="EMBL" id="CAF1079357.1"/>
    </source>
</evidence>
<organism evidence="2 3">
    <name type="scientific">Brachionus calyciflorus</name>
    <dbReference type="NCBI Taxonomy" id="104777"/>
    <lineage>
        <taxon>Eukaryota</taxon>
        <taxon>Metazoa</taxon>
        <taxon>Spiralia</taxon>
        <taxon>Gnathifera</taxon>
        <taxon>Rotifera</taxon>
        <taxon>Eurotatoria</taxon>
        <taxon>Monogononta</taxon>
        <taxon>Pseudotrocha</taxon>
        <taxon>Ploima</taxon>
        <taxon>Brachionidae</taxon>
        <taxon>Brachionus</taxon>
    </lineage>
</organism>
<accession>A0A814MIA4</accession>
<feature type="compositionally biased region" description="Polar residues" evidence="1">
    <location>
        <begin position="1"/>
        <end position="16"/>
    </location>
</feature>
<feature type="region of interest" description="Disordered" evidence="1">
    <location>
        <begin position="1"/>
        <end position="26"/>
    </location>
</feature>
<dbReference type="Proteomes" id="UP000663879">
    <property type="component" value="Unassembled WGS sequence"/>
</dbReference>
<evidence type="ECO:0000256" key="1">
    <source>
        <dbReference type="SAM" id="MobiDB-lite"/>
    </source>
</evidence>
<feature type="compositionally biased region" description="Basic and acidic residues" evidence="1">
    <location>
        <begin position="148"/>
        <end position="163"/>
    </location>
</feature>
<evidence type="ECO:0000313" key="3">
    <source>
        <dbReference type="Proteomes" id="UP000663879"/>
    </source>
</evidence>
<keyword evidence="3" id="KW-1185">Reference proteome</keyword>
<feature type="compositionally biased region" description="Basic and acidic residues" evidence="1">
    <location>
        <begin position="17"/>
        <end position="26"/>
    </location>
</feature>
<gene>
    <name evidence="2" type="ORF">OXX778_LOCUS20117</name>
</gene>